<feature type="compositionally biased region" description="Basic and acidic residues" evidence="3">
    <location>
        <begin position="275"/>
        <end position="289"/>
    </location>
</feature>
<dbReference type="PANTHER" id="PTHR16193">
    <property type="entry name" value="TETRATRICOPEPTIDE REPEAT PROTEIN 27"/>
    <property type="match status" value="1"/>
</dbReference>
<protein>
    <submittedName>
        <fullName evidence="4">Uncharacterized protein</fullName>
    </submittedName>
</protein>
<reference evidence="4 5" key="1">
    <citation type="submission" date="2019-02" db="EMBL/GenBank/DDBJ databases">
        <title>Genome sequencing of the rare red list fungi Hericium alpestre (H. flagellum).</title>
        <authorList>
            <person name="Buettner E."/>
            <person name="Kellner H."/>
        </authorList>
    </citation>
    <scope>NUCLEOTIDE SEQUENCE [LARGE SCALE GENOMIC DNA]</scope>
    <source>
        <strain evidence="4 5">DSM 108284</strain>
    </source>
</reference>
<evidence type="ECO:0000256" key="1">
    <source>
        <dbReference type="ARBA" id="ARBA00022737"/>
    </source>
</evidence>
<feature type="region of interest" description="Disordered" evidence="3">
    <location>
        <begin position="272"/>
        <end position="299"/>
    </location>
</feature>
<comment type="caution">
    <text evidence="4">The sequence shown here is derived from an EMBL/GenBank/DDBJ whole genome shotgun (WGS) entry which is preliminary data.</text>
</comment>
<evidence type="ECO:0000256" key="2">
    <source>
        <dbReference type="ARBA" id="ARBA00022803"/>
    </source>
</evidence>
<keyword evidence="5" id="KW-1185">Reference proteome</keyword>
<keyword evidence="1" id="KW-0677">Repeat</keyword>
<dbReference type="Proteomes" id="UP000298061">
    <property type="component" value="Unassembled WGS sequence"/>
</dbReference>
<name>A0A4Z0A5Z9_9AGAM</name>
<dbReference type="AlphaFoldDB" id="A0A4Z0A5Z9"/>
<keyword evidence="2" id="KW-0802">TPR repeat</keyword>
<organism evidence="4 5">
    <name type="scientific">Hericium alpestre</name>
    <dbReference type="NCBI Taxonomy" id="135208"/>
    <lineage>
        <taxon>Eukaryota</taxon>
        <taxon>Fungi</taxon>
        <taxon>Dikarya</taxon>
        <taxon>Basidiomycota</taxon>
        <taxon>Agaricomycotina</taxon>
        <taxon>Agaricomycetes</taxon>
        <taxon>Russulales</taxon>
        <taxon>Hericiaceae</taxon>
        <taxon>Hericium</taxon>
    </lineage>
</organism>
<evidence type="ECO:0000313" key="4">
    <source>
        <dbReference type="EMBL" id="TFY81890.1"/>
    </source>
</evidence>
<evidence type="ECO:0000313" key="5">
    <source>
        <dbReference type="Proteomes" id="UP000298061"/>
    </source>
</evidence>
<accession>A0A4Z0A5Z9</accession>
<dbReference type="PANTHER" id="PTHR16193:SF0">
    <property type="entry name" value="TETRATRICOPEPTIDE REPEAT PROTEIN 27"/>
    <property type="match status" value="1"/>
</dbReference>
<evidence type="ECO:0000256" key="3">
    <source>
        <dbReference type="SAM" id="MobiDB-lite"/>
    </source>
</evidence>
<dbReference type="OrthoDB" id="1936594at2759"/>
<proteinExistence type="predicted"/>
<dbReference type="InterPro" id="IPR044244">
    <property type="entry name" value="TTC27/Emw1"/>
</dbReference>
<sequence length="388" mass="43030">MANSDSLQKSLLTGKWDGAAEAEHGLVDLGRAVTEGRFRDVLTSHHARALFSISDASRLQEEPLDKWFTFQDPSVKGAADLELVRLLVAVACLNAFVQANWTGPDLDVKPLDMVTIPEEASSIVTEDLLHRKAVAELTYGGEPVYHLAQAIPLFRFARILLDLPFQHLITIDWWRLRTWNIHQQILDEPVPIPSESLIPLEDLAEKLDDPDLVGQLWLERGLEDHYQGNDKAVLGYFVRAARATQLQYELTGALGRRTKFQQTDLSQLVLLAQSRQREDNPADRSERNGQVDVMAPAKAPDNLALNDDTLLEQTEFTSSNPAAPGSSLSHLDPSAQPALHPVDQCILLSLCLNVRNTSPSHGLTNEQMSPYIARVISHSAVTMSCCLQ</sequence>
<dbReference type="STRING" id="135208.A0A4Z0A5Z9"/>
<dbReference type="EMBL" id="SFCI01000164">
    <property type="protein sequence ID" value="TFY81890.1"/>
    <property type="molecule type" value="Genomic_DNA"/>
</dbReference>
<gene>
    <name evidence="4" type="ORF">EWM64_g2131</name>
</gene>